<feature type="compositionally biased region" description="Low complexity" evidence="1">
    <location>
        <begin position="44"/>
        <end position="54"/>
    </location>
</feature>
<evidence type="ECO:0000313" key="3">
    <source>
        <dbReference type="Proteomes" id="UP000823941"/>
    </source>
</evidence>
<accession>A0ABQ7QRK1</accession>
<dbReference type="EMBL" id="JAHIBW010000010">
    <property type="protein sequence ID" value="KAG7307649.1"/>
    <property type="molecule type" value="Genomic_DNA"/>
</dbReference>
<name>A0ABQ7QRK1_PLUXY</name>
<proteinExistence type="predicted"/>
<comment type="caution">
    <text evidence="2">The sequence shown here is derived from an EMBL/GenBank/DDBJ whole genome shotgun (WGS) entry which is preliminary data.</text>
</comment>
<organism evidence="2 3">
    <name type="scientific">Plutella xylostella</name>
    <name type="common">Diamondback moth</name>
    <name type="synonym">Plutella maculipennis</name>
    <dbReference type="NCBI Taxonomy" id="51655"/>
    <lineage>
        <taxon>Eukaryota</taxon>
        <taxon>Metazoa</taxon>
        <taxon>Ecdysozoa</taxon>
        <taxon>Arthropoda</taxon>
        <taxon>Hexapoda</taxon>
        <taxon>Insecta</taxon>
        <taxon>Pterygota</taxon>
        <taxon>Neoptera</taxon>
        <taxon>Endopterygota</taxon>
        <taxon>Lepidoptera</taxon>
        <taxon>Glossata</taxon>
        <taxon>Ditrysia</taxon>
        <taxon>Yponomeutoidea</taxon>
        <taxon>Plutellidae</taxon>
        <taxon>Plutella</taxon>
    </lineage>
</organism>
<evidence type="ECO:0000256" key="1">
    <source>
        <dbReference type="SAM" id="MobiDB-lite"/>
    </source>
</evidence>
<protein>
    <submittedName>
        <fullName evidence="2">Uncharacterized protein</fullName>
    </submittedName>
</protein>
<feature type="compositionally biased region" description="Pro residues" evidence="1">
    <location>
        <begin position="55"/>
        <end position="73"/>
    </location>
</feature>
<dbReference type="Proteomes" id="UP000823941">
    <property type="component" value="Chromosome 10"/>
</dbReference>
<feature type="region of interest" description="Disordered" evidence="1">
    <location>
        <begin position="19"/>
        <end position="73"/>
    </location>
</feature>
<reference evidence="2 3" key="1">
    <citation type="submission" date="2021-06" db="EMBL/GenBank/DDBJ databases">
        <title>A haploid diamondback moth (Plutella xylostella L.) genome assembly resolves 31 chromosomes and identifies a diamide resistance mutation.</title>
        <authorList>
            <person name="Ward C.M."/>
            <person name="Perry K.D."/>
            <person name="Baker G."/>
            <person name="Powis K."/>
            <person name="Heckel D.G."/>
            <person name="Baxter S.W."/>
        </authorList>
    </citation>
    <scope>NUCLEOTIDE SEQUENCE [LARGE SCALE GENOMIC DNA]</scope>
    <source>
        <strain evidence="2 3">LV</strain>
        <tissue evidence="2">Single pupa</tissue>
    </source>
</reference>
<evidence type="ECO:0000313" key="2">
    <source>
        <dbReference type="EMBL" id="KAG7307649.1"/>
    </source>
</evidence>
<keyword evidence="3" id="KW-1185">Reference proteome</keyword>
<sequence>MFARTCTCRSLGAVACAAGPHGAGDFLSLRRPRRGSGSRDESESAASEGAARPGAPRPARPRQPPPAPPRHQL</sequence>
<gene>
    <name evidence="2" type="ORF">JYU34_007870</name>
</gene>